<evidence type="ECO:0000256" key="3">
    <source>
        <dbReference type="SAM" id="MobiDB-lite"/>
    </source>
</evidence>
<dbReference type="Pfam" id="PF13191">
    <property type="entry name" value="AAA_16"/>
    <property type="match status" value="1"/>
</dbReference>
<dbReference type="SUPFAM" id="SSF48452">
    <property type="entry name" value="TPR-like"/>
    <property type="match status" value="1"/>
</dbReference>
<keyword evidence="1" id="KW-0547">Nucleotide-binding</keyword>
<reference evidence="6" key="1">
    <citation type="submission" date="2023-07" db="EMBL/GenBank/DDBJ databases">
        <title>30 novel species of actinomycetes from the DSMZ collection.</title>
        <authorList>
            <person name="Nouioui I."/>
        </authorList>
    </citation>
    <scope>NUCLEOTIDE SEQUENCE [LARGE SCALE GENOMIC DNA]</scope>
    <source>
        <strain evidence="6">DSM 44915</strain>
    </source>
</reference>
<dbReference type="SUPFAM" id="SSF52540">
    <property type="entry name" value="P-loop containing nucleoside triphosphate hydrolases"/>
    <property type="match status" value="1"/>
</dbReference>
<dbReference type="RefSeq" id="WP_311667561.1">
    <property type="nucleotide sequence ID" value="NZ_JAVREO010000007.1"/>
</dbReference>
<dbReference type="InterPro" id="IPR011990">
    <property type="entry name" value="TPR-like_helical_dom_sf"/>
</dbReference>
<keyword evidence="6" id="KW-1185">Reference proteome</keyword>
<gene>
    <name evidence="5" type="ORF">RM844_14515</name>
</gene>
<dbReference type="Pfam" id="PF00196">
    <property type="entry name" value="GerE"/>
    <property type="match status" value="1"/>
</dbReference>
<dbReference type="Proteomes" id="UP001183410">
    <property type="component" value="Unassembled WGS sequence"/>
</dbReference>
<name>A0ABU2JRB1_9ACTN</name>
<comment type="caution">
    <text evidence="5">The sequence shown here is derived from an EMBL/GenBank/DDBJ whole genome shotgun (WGS) entry which is preliminary data.</text>
</comment>
<evidence type="ECO:0000313" key="6">
    <source>
        <dbReference type="Proteomes" id="UP001183410"/>
    </source>
</evidence>
<dbReference type="PANTHER" id="PTHR16305:SF35">
    <property type="entry name" value="TRANSCRIPTIONAL ACTIVATOR DOMAIN"/>
    <property type="match status" value="1"/>
</dbReference>
<feature type="region of interest" description="Disordered" evidence="3">
    <location>
        <begin position="523"/>
        <end position="551"/>
    </location>
</feature>
<proteinExistence type="predicted"/>
<dbReference type="InterPro" id="IPR027417">
    <property type="entry name" value="P-loop_NTPase"/>
</dbReference>
<organism evidence="5 6">
    <name type="scientific">Streptomyces chisholmiae</name>
    <dbReference type="NCBI Taxonomy" id="3075540"/>
    <lineage>
        <taxon>Bacteria</taxon>
        <taxon>Bacillati</taxon>
        <taxon>Actinomycetota</taxon>
        <taxon>Actinomycetes</taxon>
        <taxon>Kitasatosporales</taxon>
        <taxon>Streptomycetaceae</taxon>
        <taxon>Streptomyces</taxon>
    </lineage>
</organism>
<dbReference type="InterPro" id="IPR016032">
    <property type="entry name" value="Sig_transdc_resp-reg_C-effctor"/>
</dbReference>
<dbReference type="Gene3D" id="1.25.40.10">
    <property type="entry name" value="Tetratricopeptide repeat domain"/>
    <property type="match status" value="1"/>
</dbReference>
<dbReference type="PANTHER" id="PTHR16305">
    <property type="entry name" value="TESTICULAR SOLUBLE ADENYLYL CYCLASE"/>
    <property type="match status" value="1"/>
</dbReference>
<dbReference type="PROSITE" id="PS50043">
    <property type="entry name" value="HTH_LUXR_2"/>
    <property type="match status" value="1"/>
</dbReference>
<evidence type="ECO:0000256" key="2">
    <source>
        <dbReference type="ARBA" id="ARBA00022840"/>
    </source>
</evidence>
<evidence type="ECO:0000313" key="5">
    <source>
        <dbReference type="EMBL" id="MDT0267500.1"/>
    </source>
</evidence>
<keyword evidence="2" id="KW-0067">ATP-binding</keyword>
<evidence type="ECO:0000259" key="4">
    <source>
        <dbReference type="PROSITE" id="PS50043"/>
    </source>
</evidence>
<dbReference type="InterPro" id="IPR036388">
    <property type="entry name" value="WH-like_DNA-bd_sf"/>
</dbReference>
<dbReference type="EMBL" id="JAVREO010000007">
    <property type="protein sequence ID" value="MDT0267500.1"/>
    <property type="molecule type" value="Genomic_DNA"/>
</dbReference>
<sequence>MTPLPSGPHGAGAPTEAAPAKLFGRREETALLDQLLSRARAGTGGTLVLWGEPGIGKSALLRHAHDRAGDFLRLSHLATRPEADLAFAGLHALLRPVTDHVESLPTAQAPALRAALGTSGEPTNQLPIGAAVLSLLCALAERQPVLVLVDNGQWLDEATARCLGFVARRVSAHPVVVLLADHGDPAVRHWDGLADARVEGLTDDSARQLLATLAPFTDETTVRTTVREAGGNPLALHELATFGNGLDDAQHRHGPGQPPVGPRLRRAFRAAIDALSPAARLLTVLAAAEEHGDRLTVQRAGCATGVDDTAWEEATGAGLLRVVDNHVGFRHPVVRSAVYEGCHAALRRRAHRALAATLPDEAAERVWHLAAVAHGRDEHVATLLEQAAARARLRGAADTAARALRRAAELSATPIDASQRLAEAASAAWDAGSAATAACLLDEAERLAPGAHIARRGQGLRGVLEFARGTPELAHHYLTTDTHQVADPGTARELAAMAAHAAWSTGRGDPRAETYALLLAGEAGDRTGSPDPPAWWSDAPSAHPRQADDAGTRAGRTALPLLPPTPLGLAWGIDKPMREALRRGTPHLRRRGERARLADALARTALLDYVAGRWPDAESSATEGLRLAEEMGADHLASRCRTSLGWLAAARGDERTVAEITARTLETSLPRGVRALSAAAYWNRGLAALFQERPDEALDALVRLAEPGHGAEHPTFALLAALDTAEAAVHVGRHDLAEERARALETWARRTGAPWARAAAHVARALLPGPRAEDAFRAALDVPGVRSHPLLHARAHLFYGEWLRRCRRRIDARAQIGAAIEVFDRLGAEPLHGRARREQDLTGPPGRRGSPDTDETNQLTLQEQRVAQLAAKQLTNREIAVQLRISHRTVGHHLGNVFAKLGINTRTELSHPHACSEPR</sequence>
<dbReference type="CDD" id="cd06170">
    <property type="entry name" value="LuxR_C_like"/>
    <property type="match status" value="1"/>
</dbReference>
<dbReference type="Gene3D" id="3.40.50.300">
    <property type="entry name" value="P-loop containing nucleotide triphosphate hydrolases"/>
    <property type="match status" value="1"/>
</dbReference>
<dbReference type="InterPro" id="IPR000792">
    <property type="entry name" value="Tscrpt_reg_LuxR_C"/>
</dbReference>
<dbReference type="Gene3D" id="1.10.10.10">
    <property type="entry name" value="Winged helix-like DNA-binding domain superfamily/Winged helix DNA-binding domain"/>
    <property type="match status" value="1"/>
</dbReference>
<feature type="region of interest" description="Disordered" evidence="3">
    <location>
        <begin position="831"/>
        <end position="857"/>
    </location>
</feature>
<dbReference type="InterPro" id="IPR041664">
    <property type="entry name" value="AAA_16"/>
</dbReference>
<feature type="domain" description="HTH luxR-type" evidence="4">
    <location>
        <begin position="852"/>
        <end position="916"/>
    </location>
</feature>
<accession>A0ABU2JRB1</accession>
<dbReference type="PRINTS" id="PR00038">
    <property type="entry name" value="HTHLUXR"/>
</dbReference>
<dbReference type="SMART" id="SM00421">
    <property type="entry name" value="HTH_LUXR"/>
    <property type="match status" value="1"/>
</dbReference>
<dbReference type="SUPFAM" id="SSF46894">
    <property type="entry name" value="C-terminal effector domain of the bipartite response regulators"/>
    <property type="match status" value="1"/>
</dbReference>
<evidence type="ECO:0000256" key="1">
    <source>
        <dbReference type="ARBA" id="ARBA00022741"/>
    </source>
</evidence>
<protein>
    <submittedName>
        <fullName evidence="5">AAA family ATPase</fullName>
    </submittedName>
</protein>